<evidence type="ECO:0000313" key="3">
    <source>
        <dbReference type="EMBL" id="GAA0532542.1"/>
    </source>
</evidence>
<name>A0ABN1D2J1_SACER</name>
<reference evidence="3 4" key="1">
    <citation type="journal article" date="2019" name="Int. J. Syst. Evol. Microbiol.">
        <title>The Global Catalogue of Microorganisms (GCM) 10K type strain sequencing project: providing services to taxonomists for standard genome sequencing and annotation.</title>
        <authorList>
            <consortium name="The Broad Institute Genomics Platform"/>
            <consortium name="The Broad Institute Genome Sequencing Center for Infectious Disease"/>
            <person name="Wu L."/>
            <person name="Ma J."/>
        </authorList>
    </citation>
    <scope>NUCLEOTIDE SEQUENCE [LARGE SCALE GENOMIC DNA]</scope>
    <source>
        <strain evidence="3 4">JCM 10303</strain>
    </source>
</reference>
<organism evidence="3 4">
    <name type="scientific">Saccharopolyspora erythraea</name>
    <name type="common">Streptomyces erythraeus</name>
    <dbReference type="NCBI Taxonomy" id="1836"/>
    <lineage>
        <taxon>Bacteria</taxon>
        <taxon>Bacillati</taxon>
        <taxon>Actinomycetota</taxon>
        <taxon>Actinomycetes</taxon>
        <taxon>Pseudonocardiales</taxon>
        <taxon>Pseudonocardiaceae</taxon>
        <taxon>Saccharopolyspora</taxon>
    </lineage>
</organism>
<gene>
    <name evidence="3" type="ORF">GCM10009533_34530</name>
</gene>
<dbReference type="SUPFAM" id="SSF52540">
    <property type="entry name" value="P-loop containing nucleoside triphosphate hydrolases"/>
    <property type="match status" value="1"/>
</dbReference>
<keyword evidence="4" id="KW-1185">Reference proteome</keyword>
<evidence type="ECO:0000313" key="4">
    <source>
        <dbReference type="Proteomes" id="UP001500729"/>
    </source>
</evidence>
<keyword evidence="2" id="KW-0472">Membrane</keyword>
<dbReference type="RefSeq" id="WP_011873258.1">
    <property type="nucleotide sequence ID" value="NZ_BAAAGS010000021.1"/>
</dbReference>
<evidence type="ECO:0008006" key="5">
    <source>
        <dbReference type="Google" id="ProtNLM"/>
    </source>
</evidence>
<feature type="compositionally biased region" description="Basic and acidic residues" evidence="1">
    <location>
        <begin position="41"/>
        <end position="52"/>
    </location>
</feature>
<dbReference type="EMBL" id="BAAAGS010000021">
    <property type="protein sequence ID" value="GAA0532542.1"/>
    <property type="molecule type" value="Genomic_DNA"/>
</dbReference>
<evidence type="ECO:0000256" key="1">
    <source>
        <dbReference type="SAM" id="MobiDB-lite"/>
    </source>
</evidence>
<comment type="caution">
    <text evidence="3">The sequence shown here is derived from an EMBL/GenBank/DDBJ whole genome shotgun (WGS) entry which is preliminary data.</text>
</comment>
<accession>A0ABN1D2J1</accession>
<dbReference type="InterPro" id="IPR027417">
    <property type="entry name" value="P-loop_NTPase"/>
</dbReference>
<evidence type="ECO:0000256" key="2">
    <source>
        <dbReference type="SAM" id="Phobius"/>
    </source>
</evidence>
<protein>
    <recommendedName>
        <fullName evidence="5">S-DNA-T family DNA segregation ATPase FtsK/SpoIIIE</fullName>
    </recommendedName>
</protein>
<keyword evidence="2" id="KW-1133">Transmembrane helix</keyword>
<sequence>MSEQPHGTTDTWAKLIQFPHPQHQQAGQTLALPADTTTEQDADRELDVRDDQQPPARTGITAVAQRGGALAVRGIKATPGAISTGWDASAGARRHLMFVYAGARDVNSRAWARLLHRDLTAAIRQARADRNYGELAVLEQQRRESANARWSRIGEMLTVAGKATKAAGYTLATLSALFLLVTVGVAVYGAGAEIGEFFPGNAGGASWESVWTQGYWAAVAGTATGVADTVTGLWSVAMALFPWLTGAGLVGGIAALHKTGKQSHNLPDWVTSATYDEQDAADDIDESSILGALRHLGISGLDKAFKAGWGTPTHPARVWETGLGKDGKGWRCQIRLPQQVPVSEIARKKNVLAHNLGRLAVEVWATEPKDKPGVLDLWIADPGVLTDPVEDWPLLAELSTAVTDYFAGVPVAVNMRGDTVTGHFSGKNWANAGMMGSGKSTLAITACLGAMLDPLVDIDVFVLAQNADYEMMRPRLRSLVTGAGEETVEACMNTLRELYAELDIRGKALAEHTRNGDPDAEKVSRRLAEKDARLRPRIMVIDECQALFLHEEHGKEAQRLAILLMNASRKYGITLMFLTPEPSTDSLPRKLMAVMSNTACFAIGDQQSNDAILGTSAYRRGISAVGLEPATEEGPGDVGTAMTSRGFLAKPGLMRCYYVPRGQHKAIVERAMQLRQAANITAIAAVEQEPRDLLTDLDHVLGEEKVSAAEAAKALVAQYGRTYHRGGKPMTGPQLVAELADQGIKVPSTKNLYHVDPLTVREQVARRSPADASD</sequence>
<dbReference type="Gene3D" id="3.40.50.300">
    <property type="entry name" value="P-loop containing nucleotide triphosphate hydrolases"/>
    <property type="match status" value="1"/>
</dbReference>
<proteinExistence type="predicted"/>
<feature type="region of interest" description="Disordered" evidence="1">
    <location>
        <begin position="21"/>
        <end position="57"/>
    </location>
</feature>
<feature type="transmembrane region" description="Helical" evidence="2">
    <location>
        <begin position="166"/>
        <end position="190"/>
    </location>
</feature>
<dbReference type="Proteomes" id="UP001500729">
    <property type="component" value="Unassembled WGS sequence"/>
</dbReference>
<feature type="transmembrane region" description="Helical" evidence="2">
    <location>
        <begin position="233"/>
        <end position="256"/>
    </location>
</feature>
<keyword evidence="2" id="KW-0812">Transmembrane</keyword>